<evidence type="ECO:0000256" key="9">
    <source>
        <dbReference type="ARBA" id="ARBA00023239"/>
    </source>
</evidence>
<evidence type="ECO:0000256" key="1">
    <source>
        <dbReference type="ARBA" id="ARBA00001933"/>
    </source>
</evidence>
<comment type="catalytic activity">
    <reaction evidence="10">
        <text>O-phospho-L-homoserine + H2O = L-threonine + phosphate</text>
        <dbReference type="Rhea" id="RHEA:10840"/>
        <dbReference type="ChEBI" id="CHEBI:15377"/>
        <dbReference type="ChEBI" id="CHEBI:43474"/>
        <dbReference type="ChEBI" id="CHEBI:57590"/>
        <dbReference type="ChEBI" id="CHEBI:57926"/>
        <dbReference type="EC" id="4.2.3.1"/>
    </reaction>
</comment>
<dbReference type="Pfam" id="PF14821">
    <property type="entry name" value="Thr_synth_N"/>
    <property type="match status" value="1"/>
</dbReference>
<protein>
    <recommendedName>
        <fullName evidence="5 11">Threonine synthase</fullName>
        <ecNumber evidence="4 11">4.2.3.1</ecNumber>
    </recommendedName>
</protein>
<dbReference type="EMBL" id="JAWDIO010000002">
    <property type="protein sequence ID" value="MDU0352755.1"/>
    <property type="molecule type" value="Genomic_DNA"/>
</dbReference>
<evidence type="ECO:0000256" key="3">
    <source>
        <dbReference type="ARBA" id="ARBA00005517"/>
    </source>
</evidence>
<dbReference type="GO" id="GO:0004795">
    <property type="term" value="F:threonine synthase activity"/>
    <property type="evidence" value="ECO:0007669"/>
    <property type="project" value="UniProtKB-EC"/>
</dbReference>
<dbReference type="InterPro" id="IPR051166">
    <property type="entry name" value="Threonine_Synthase"/>
</dbReference>
<keyword evidence="7" id="KW-0791">Threonine biosynthesis</keyword>
<dbReference type="Gene3D" id="3.90.1380.10">
    <property type="entry name" value="Threonine synthase, N-terminal domain"/>
    <property type="match status" value="1"/>
</dbReference>
<evidence type="ECO:0000313" key="15">
    <source>
        <dbReference type="Proteomes" id="UP001247805"/>
    </source>
</evidence>
<evidence type="ECO:0000259" key="12">
    <source>
        <dbReference type="Pfam" id="PF00291"/>
    </source>
</evidence>
<evidence type="ECO:0000313" key="14">
    <source>
        <dbReference type="EMBL" id="MDU0352755.1"/>
    </source>
</evidence>
<keyword evidence="8" id="KW-0663">Pyridoxal phosphate</keyword>
<evidence type="ECO:0000256" key="5">
    <source>
        <dbReference type="ARBA" id="ARBA00018679"/>
    </source>
</evidence>
<evidence type="ECO:0000259" key="13">
    <source>
        <dbReference type="Pfam" id="PF14821"/>
    </source>
</evidence>
<keyword evidence="6" id="KW-0028">Amino-acid biosynthesis</keyword>
<dbReference type="InterPro" id="IPR001926">
    <property type="entry name" value="TrpB-like_PALP"/>
</dbReference>
<dbReference type="EC" id="4.2.3.1" evidence="4 11"/>
<organism evidence="14 15">
    <name type="scientific">Paraglaciecola aquimarina</name>
    <dbReference type="NCBI Taxonomy" id="1235557"/>
    <lineage>
        <taxon>Bacteria</taxon>
        <taxon>Pseudomonadati</taxon>
        <taxon>Pseudomonadota</taxon>
        <taxon>Gammaproteobacteria</taxon>
        <taxon>Alteromonadales</taxon>
        <taxon>Alteromonadaceae</taxon>
        <taxon>Paraglaciecola</taxon>
    </lineage>
</organism>
<keyword evidence="15" id="KW-1185">Reference proteome</keyword>
<dbReference type="SUPFAM" id="SSF53686">
    <property type="entry name" value="Tryptophan synthase beta subunit-like PLP-dependent enzymes"/>
    <property type="match status" value="1"/>
</dbReference>
<gene>
    <name evidence="14" type="primary">thrC</name>
    <name evidence="14" type="ORF">RS130_01410</name>
</gene>
<dbReference type="InterPro" id="IPR000634">
    <property type="entry name" value="Ser/Thr_deHydtase_PyrdxlP-BS"/>
</dbReference>
<dbReference type="InterPro" id="IPR004450">
    <property type="entry name" value="Thr_synthase-like"/>
</dbReference>
<dbReference type="Proteomes" id="UP001247805">
    <property type="component" value="Unassembled WGS sequence"/>
</dbReference>
<dbReference type="InterPro" id="IPR036052">
    <property type="entry name" value="TrpB-like_PALP_sf"/>
</dbReference>
<comment type="caution">
    <text evidence="14">The sequence shown here is derived from an EMBL/GenBank/DDBJ whole genome shotgun (WGS) entry which is preliminary data.</text>
</comment>
<evidence type="ECO:0000256" key="6">
    <source>
        <dbReference type="ARBA" id="ARBA00022605"/>
    </source>
</evidence>
<dbReference type="Pfam" id="PF00291">
    <property type="entry name" value="PALP"/>
    <property type="match status" value="1"/>
</dbReference>
<dbReference type="NCBIfam" id="TIGR00260">
    <property type="entry name" value="thrC"/>
    <property type="match status" value="1"/>
</dbReference>
<comment type="pathway">
    <text evidence="2">Amino-acid biosynthesis; L-threonine biosynthesis; L-threonine from L-aspartate: step 5/5.</text>
</comment>
<dbReference type="PANTHER" id="PTHR42690:SF1">
    <property type="entry name" value="THREONINE SYNTHASE-LIKE 2"/>
    <property type="match status" value="1"/>
</dbReference>
<proteinExistence type="inferred from homology"/>
<feature type="domain" description="Tryptophan synthase beta chain-like PALP" evidence="12">
    <location>
        <begin position="94"/>
        <end position="364"/>
    </location>
</feature>
<evidence type="ECO:0000256" key="8">
    <source>
        <dbReference type="ARBA" id="ARBA00022898"/>
    </source>
</evidence>
<dbReference type="PANTHER" id="PTHR42690">
    <property type="entry name" value="THREONINE SYNTHASE FAMILY MEMBER"/>
    <property type="match status" value="1"/>
</dbReference>
<feature type="domain" description="Threonine synthase N-terminal" evidence="13">
    <location>
        <begin position="8"/>
        <end position="78"/>
    </location>
</feature>
<comment type="similarity">
    <text evidence="3">Belongs to the threonine synthase family.</text>
</comment>
<evidence type="ECO:0000256" key="4">
    <source>
        <dbReference type="ARBA" id="ARBA00013028"/>
    </source>
</evidence>
<keyword evidence="9 14" id="KW-0456">Lyase</keyword>
<dbReference type="Gene3D" id="3.40.50.1100">
    <property type="match status" value="2"/>
</dbReference>
<reference evidence="14 15" key="1">
    <citation type="submission" date="2023-10" db="EMBL/GenBank/DDBJ databases">
        <title>Glaciecola aquimarina strain GGW-M5 nov., isolated from a coastal seawater.</title>
        <authorList>
            <person name="Bayburt H."/>
            <person name="Kim J.M."/>
            <person name="Choi B.J."/>
            <person name="Jeon C.O."/>
        </authorList>
    </citation>
    <scope>NUCLEOTIDE SEQUENCE [LARGE SCALE GENOMIC DNA]</scope>
    <source>
        <strain evidence="14 15">KCTC 32108</strain>
    </source>
</reference>
<comment type="cofactor">
    <cofactor evidence="1">
        <name>pyridoxal 5'-phosphate</name>
        <dbReference type="ChEBI" id="CHEBI:597326"/>
    </cofactor>
</comment>
<evidence type="ECO:0000256" key="2">
    <source>
        <dbReference type="ARBA" id="ARBA00004979"/>
    </source>
</evidence>
<dbReference type="PROSITE" id="PS00165">
    <property type="entry name" value="DEHYDRATASE_SER_THR"/>
    <property type="match status" value="1"/>
</dbReference>
<dbReference type="InterPro" id="IPR029144">
    <property type="entry name" value="Thr_synth_N"/>
</dbReference>
<accession>A0ABU3SRZ0</accession>
<dbReference type="InterPro" id="IPR037158">
    <property type="entry name" value="Thr_synth_N_sf"/>
</dbReference>
<name>A0ABU3SRZ0_9ALTE</name>
<sequence>MELVNLKDASEKVTFAQAVKQGLGRNQGLFFPTSIPKFDDMDALLAMPFVERSVEILSSLIGDELPRDTIAGIVERAFAFSAPLAKVTDNIYSLELFHGPTLAFKDFGGRFMAQCLTEVSKGEPITILTATSGDTGAAVAHAFHGIENINVVILFPKGKISQLQEKLFTTLGGNIHTVAIDGDFDACQQLVKTAFDDVDVREGLHLNSANSINISRLAAQVCYYFEAVSQLSAEEREEIVISVPSGNFGNLTAGLIAKVMGLPIKHFVAATNLNDTVPRYLKTGEWDPKDTVATLSNAMDVSNPNNWPRIEAIIEQGYVDKSVISGDTVDEEYTQVSMRQLAQLGYISEPHAAIAYKALVRKLEEGQTGIFLGTAHPAKFRETVENVLGQPISLPQPLVDCAGNEGLDVELANDYQALKAHMFDLLG</sequence>
<dbReference type="RefSeq" id="WP_316024464.1">
    <property type="nucleotide sequence ID" value="NZ_JAWDIO010000002.1"/>
</dbReference>
<evidence type="ECO:0000256" key="11">
    <source>
        <dbReference type="NCBIfam" id="TIGR00260"/>
    </source>
</evidence>
<evidence type="ECO:0000256" key="7">
    <source>
        <dbReference type="ARBA" id="ARBA00022697"/>
    </source>
</evidence>
<evidence type="ECO:0000256" key="10">
    <source>
        <dbReference type="ARBA" id="ARBA00049144"/>
    </source>
</evidence>